<dbReference type="AlphaFoldDB" id="A0A1G9WJ13"/>
<evidence type="ECO:0000259" key="1">
    <source>
        <dbReference type="Pfam" id="PF00534"/>
    </source>
</evidence>
<protein>
    <submittedName>
        <fullName evidence="3">Glycosyltransferase involved in cell wall bisynthesis</fullName>
    </submittedName>
</protein>
<dbReference type="InterPro" id="IPR001296">
    <property type="entry name" value="Glyco_trans_1"/>
</dbReference>
<dbReference type="Pfam" id="PF13579">
    <property type="entry name" value="Glyco_trans_4_4"/>
    <property type="match status" value="1"/>
</dbReference>
<organism evidence="3 4">
    <name type="scientific">Acetanaerobacterium elongatum</name>
    <dbReference type="NCBI Taxonomy" id="258515"/>
    <lineage>
        <taxon>Bacteria</taxon>
        <taxon>Bacillati</taxon>
        <taxon>Bacillota</taxon>
        <taxon>Clostridia</taxon>
        <taxon>Eubacteriales</taxon>
        <taxon>Oscillospiraceae</taxon>
        <taxon>Acetanaerobacterium</taxon>
    </lineage>
</organism>
<dbReference type="Pfam" id="PF00534">
    <property type="entry name" value="Glycos_transf_1"/>
    <property type="match status" value="1"/>
</dbReference>
<name>A0A1G9WJ13_9FIRM</name>
<evidence type="ECO:0000259" key="2">
    <source>
        <dbReference type="Pfam" id="PF13579"/>
    </source>
</evidence>
<keyword evidence="4" id="KW-1185">Reference proteome</keyword>
<feature type="domain" description="Glycosyltransferase subfamily 4-like N-terminal" evidence="2">
    <location>
        <begin position="31"/>
        <end position="216"/>
    </location>
</feature>
<keyword evidence="3" id="KW-0808">Transferase</keyword>
<dbReference type="EMBL" id="FNID01000006">
    <property type="protein sequence ID" value="SDM84534.1"/>
    <property type="molecule type" value="Genomic_DNA"/>
</dbReference>
<dbReference type="OrthoDB" id="9811902at2"/>
<feature type="domain" description="Glycosyl transferase family 1" evidence="1">
    <location>
        <begin position="235"/>
        <end position="323"/>
    </location>
</feature>
<accession>A0A1G9WJ13</accession>
<reference evidence="3 4" key="1">
    <citation type="submission" date="2016-10" db="EMBL/GenBank/DDBJ databases">
        <authorList>
            <person name="de Groot N.N."/>
        </authorList>
    </citation>
    <scope>NUCLEOTIDE SEQUENCE [LARGE SCALE GENOMIC DNA]</scope>
    <source>
        <strain evidence="3 4">CGMCC 1.5012</strain>
    </source>
</reference>
<dbReference type="Proteomes" id="UP000199182">
    <property type="component" value="Unassembled WGS sequence"/>
</dbReference>
<evidence type="ECO:0000313" key="3">
    <source>
        <dbReference type="EMBL" id="SDM84534.1"/>
    </source>
</evidence>
<dbReference type="SUPFAM" id="SSF53756">
    <property type="entry name" value="UDP-Glycosyltransferase/glycogen phosphorylase"/>
    <property type="match status" value="1"/>
</dbReference>
<evidence type="ECO:0000313" key="4">
    <source>
        <dbReference type="Proteomes" id="UP000199182"/>
    </source>
</evidence>
<dbReference type="CDD" id="cd03794">
    <property type="entry name" value="GT4_WbuB-like"/>
    <property type="match status" value="1"/>
</dbReference>
<dbReference type="GO" id="GO:0016757">
    <property type="term" value="F:glycosyltransferase activity"/>
    <property type="evidence" value="ECO:0007669"/>
    <property type="project" value="InterPro"/>
</dbReference>
<sequence>MILYNPNRKADSSNFMNIVIINHYSGSEAMGMEYRHFYLAKELIKQGHQVVIVAASFTHLRGKNPHPEEPMEVYTEDGVEFLLLKTPPYYRNNLYRVKNVAAFLMKLRHYSRQIAQTYKPNVVIASSTYLLDIYPAQRIAQLSGARLVFELHDIWPLSLTELHGIKDLHPSILLLKRAEKDSYQISSSVVSILPRADLRALELGVRGKRITYVPNGVSPSAEESQLVSEAQRRIQQLKHQNIFTIVYVGGFARANALETIIEAASLLPQGVAVVLVGKGDCKGELAALAAHKNLRNVYFEEYVAKNQVQAVLREADCLYIGARKSRLYRYGISMNKLYDYMLSARPILFGINAHNNEVSDCGCGLSVEAEDVRGLAASIDKMRALTPEQRSEMGALGRDYVLKNRNYKALAQSFIKAIQ</sequence>
<dbReference type="Gene3D" id="3.40.50.2000">
    <property type="entry name" value="Glycogen Phosphorylase B"/>
    <property type="match status" value="2"/>
</dbReference>
<gene>
    <name evidence="3" type="ORF">SAMN05192585_10633</name>
</gene>
<dbReference type="PANTHER" id="PTHR12526:SF622">
    <property type="entry name" value="GLYCOSYLTRANSFERASE (GROUP I)"/>
    <property type="match status" value="1"/>
</dbReference>
<dbReference type="InterPro" id="IPR028098">
    <property type="entry name" value="Glyco_trans_4-like_N"/>
</dbReference>
<dbReference type="STRING" id="258515.SAMN05192585_10633"/>
<proteinExistence type="predicted"/>
<dbReference type="PANTHER" id="PTHR12526">
    <property type="entry name" value="GLYCOSYLTRANSFERASE"/>
    <property type="match status" value="1"/>
</dbReference>